<evidence type="ECO:0000313" key="2">
    <source>
        <dbReference type="Proteomes" id="UP000309128"/>
    </source>
</evidence>
<protein>
    <submittedName>
        <fullName evidence="1">Uncharacterized protein</fullName>
    </submittedName>
</protein>
<dbReference type="RefSeq" id="WP_138664575.1">
    <property type="nucleotide sequence ID" value="NZ_VCKY01000007.1"/>
</dbReference>
<name>A0A5S4GF63_9ACTN</name>
<keyword evidence="2" id="KW-1185">Reference proteome</keyword>
<gene>
    <name evidence="1" type="ORF">ETD86_03260</name>
</gene>
<proteinExistence type="predicted"/>
<comment type="caution">
    <text evidence="1">The sequence shown here is derived from an EMBL/GenBank/DDBJ whole genome shotgun (WGS) entry which is preliminary data.</text>
</comment>
<organism evidence="1 2">
    <name type="scientific">Nonomuraea turkmeniaca</name>
    <dbReference type="NCBI Taxonomy" id="103838"/>
    <lineage>
        <taxon>Bacteria</taxon>
        <taxon>Bacillati</taxon>
        <taxon>Actinomycetota</taxon>
        <taxon>Actinomycetes</taxon>
        <taxon>Streptosporangiales</taxon>
        <taxon>Streptosporangiaceae</taxon>
        <taxon>Nonomuraea</taxon>
    </lineage>
</organism>
<dbReference type="AlphaFoldDB" id="A0A5S4GF63"/>
<sequence length="92" mass="9934">MKPATRSGSPPVAPTWEHQIAGDQEGCAPGERAVADERSCVERIRTSCALVALRKAIRRREIWVEGGNTTTCPVCWMTIAGTSPSPQVLRSS</sequence>
<reference evidence="1 2" key="1">
    <citation type="submission" date="2019-05" db="EMBL/GenBank/DDBJ databases">
        <title>Draft genome sequence of Nonomuraea turkmeniaca DSM 43926.</title>
        <authorList>
            <person name="Saricaoglu S."/>
            <person name="Isik K."/>
        </authorList>
    </citation>
    <scope>NUCLEOTIDE SEQUENCE [LARGE SCALE GENOMIC DNA]</scope>
    <source>
        <strain evidence="1 2">DSM 43926</strain>
    </source>
</reference>
<accession>A0A5S4GF63</accession>
<evidence type="ECO:0000313" key="1">
    <source>
        <dbReference type="EMBL" id="TMR24770.1"/>
    </source>
</evidence>
<dbReference type="Proteomes" id="UP000309128">
    <property type="component" value="Unassembled WGS sequence"/>
</dbReference>
<dbReference type="EMBL" id="VCKY01000007">
    <property type="protein sequence ID" value="TMR24770.1"/>
    <property type="molecule type" value="Genomic_DNA"/>
</dbReference>